<evidence type="ECO:0000313" key="3">
    <source>
        <dbReference type="EMBL" id="EMY34744.1"/>
    </source>
</evidence>
<sequence length="152" mass="16329">MVGMNAVLNIIWLLLGGIWLALGYFLAGIVCCVLIVTIPFGIASFRIGAYALWPFGRKVVDRGGRTYFMSTLGNVIWILVAGIWIALGHIVTAIAQAVTIIGIPLAIANLKMIPVSLTPLGKEIVPSDQRFIGYDRHYAGGYGGGYSGGYLR</sequence>
<organism evidence="3 4">
    <name type="scientific">Arthrobacter crystallopoietes BAB-32</name>
    <dbReference type="NCBI Taxonomy" id="1246476"/>
    <lineage>
        <taxon>Bacteria</taxon>
        <taxon>Bacillati</taxon>
        <taxon>Actinomycetota</taxon>
        <taxon>Actinomycetes</taxon>
        <taxon>Micrococcales</taxon>
        <taxon>Micrococcaceae</taxon>
        <taxon>Crystallibacter</taxon>
    </lineage>
</organism>
<accession>N1V406</accession>
<dbReference type="GO" id="GO:0005886">
    <property type="term" value="C:plasma membrane"/>
    <property type="evidence" value="ECO:0007669"/>
    <property type="project" value="TreeGrafter"/>
</dbReference>
<feature type="domain" description="Inner membrane component" evidence="2">
    <location>
        <begin position="7"/>
        <end position="57"/>
    </location>
</feature>
<keyword evidence="4" id="KW-1185">Reference proteome</keyword>
<keyword evidence="1" id="KW-0472">Membrane</keyword>
<dbReference type="NCBIfam" id="NF008740">
    <property type="entry name" value="PRK11770.1-2"/>
    <property type="match status" value="1"/>
</dbReference>
<dbReference type="InterPro" id="IPR052937">
    <property type="entry name" value="Inner_membrane_protein"/>
</dbReference>
<comment type="caution">
    <text evidence="3">The sequence shown here is derived from an EMBL/GenBank/DDBJ whole genome shotgun (WGS) entry which is preliminary data.</text>
</comment>
<evidence type="ECO:0000259" key="2">
    <source>
        <dbReference type="Pfam" id="PF03733"/>
    </source>
</evidence>
<dbReference type="Pfam" id="PF03733">
    <property type="entry name" value="YccF"/>
    <property type="match status" value="2"/>
</dbReference>
<feature type="transmembrane region" description="Helical" evidence="1">
    <location>
        <begin position="7"/>
        <end position="27"/>
    </location>
</feature>
<evidence type="ECO:0000256" key="1">
    <source>
        <dbReference type="SAM" id="Phobius"/>
    </source>
</evidence>
<evidence type="ECO:0000313" key="4">
    <source>
        <dbReference type="Proteomes" id="UP000010729"/>
    </source>
</evidence>
<dbReference type="AlphaFoldDB" id="N1V406"/>
<proteinExistence type="predicted"/>
<reference evidence="3 4" key="1">
    <citation type="journal article" date="2013" name="Genome Announc.">
        <title>Draft Genome Sequence of Arthrobacter crystallopoietes Strain BAB-32, Revealing Genes for Bioremediation.</title>
        <authorList>
            <person name="Joshi M.N."/>
            <person name="Pandit A.S."/>
            <person name="Sharma A."/>
            <person name="Pandya R.V."/>
            <person name="Desai S.M."/>
            <person name="Saxena A.K."/>
            <person name="Bagatharia S.B."/>
        </authorList>
    </citation>
    <scope>NUCLEOTIDE SEQUENCE [LARGE SCALE GENOMIC DNA]</scope>
    <source>
        <strain evidence="3 4">BAB-32</strain>
    </source>
</reference>
<dbReference type="PANTHER" id="PTHR42903">
    <property type="entry name" value="INNER MEMBRANE PROTEIN YCCF"/>
    <property type="match status" value="1"/>
</dbReference>
<gene>
    <name evidence="3" type="ORF">D477_008003</name>
</gene>
<keyword evidence="1" id="KW-0812">Transmembrane</keyword>
<protein>
    <recommendedName>
        <fullName evidence="2">Inner membrane component domain-containing protein</fullName>
    </recommendedName>
</protein>
<name>N1V406_9MICC</name>
<dbReference type="EMBL" id="ANPE02000102">
    <property type="protein sequence ID" value="EMY34744.1"/>
    <property type="molecule type" value="Genomic_DNA"/>
</dbReference>
<dbReference type="InterPro" id="IPR005185">
    <property type="entry name" value="YccF"/>
</dbReference>
<dbReference type="InterPro" id="IPR031308">
    <property type="entry name" value="UCP028777"/>
</dbReference>
<feature type="domain" description="Inner membrane component" evidence="2">
    <location>
        <begin position="72"/>
        <end position="122"/>
    </location>
</feature>
<keyword evidence="1" id="KW-1133">Transmembrane helix</keyword>
<feature type="transmembrane region" description="Helical" evidence="1">
    <location>
        <begin position="67"/>
        <end position="87"/>
    </location>
</feature>
<feature type="transmembrane region" description="Helical" evidence="1">
    <location>
        <begin position="33"/>
        <end position="55"/>
    </location>
</feature>
<dbReference type="Proteomes" id="UP000010729">
    <property type="component" value="Unassembled WGS sequence"/>
</dbReference>
<dbReference type="PANTHER" id="PTHR42903:SF1">
    <property type="entry name" value="INNER MEMBRANE PROTEIN YCCF"/>
    <property type="match status" value="1"/>
</dbReference>
<dbReference type="PIRSF" id="PIRSF028777">
    <property type="entry name" value="UCP028777"/>
    <property type="match status" value="1"/>
</dbReference>